<proteinExistence type="predicted"/>
<dbReference type="InterPro" id="IPR038883">
    <property type="entry name" value="AN11006-like"/>
</dbReference>
<dbReference type="PANTHER" id="PTHR42085:SF2">
    <property type="entry name" value="F-BOX DOMAIN-CONTAINING PROTEIN"/>
    <property type="match status" value="1"/>
</dbReference>
<name>A0A8H4QP33_9HELO</name>
<dbReference type="EMBL" id="JAAMPI010002344">
    <property type="protein sequence ID" value="KAF4614394.1"/>
    <property type="molecule type" value="Genomic_DNA"/>
</dbReference>
<organism evidence="1 2">
    <name type="scientific">Cudoniella acicularis</name>
    <dbReference type="NCBI Taxonomy" id="354080"/>
    <lineage>
        <taxon>Eukaryota</taxon>
        <taxon>Fungi</taxon>
        <taxon>Dikarya</taxon>
        <taxon>Ascomycota</taxon>
        <taxon>Pezizomycotina</taxon>
        <taxon>Leotiomycetes</taxon>
        <taxon>Helotiales</taxon>
        <taxon>Tricladiaceae</taxon>
        <taxon>Cudoniella</taxon>
    </lineage>
</organism>
<reference evidence="1 2" key="1">
    <citation type="submission" date="2020-03" db="EMBL/GenBank/DDBJ databases">
        <title>Draft Genome Sequence of Cudoniella acicularis.</title>
        <authorList>
            <person name="Buettner E."/>
            <person name="Kellner H."/>
        </authorList>
    </citation>
    <scope>NUCLEOTIDE SEQUENCE [LARGE SCALE GENOMIC DNA]</scope>
    <source>
        <strain evidence="1 2">DSM 108380</strain>
    </source>
</reference>
<comment type="caution">
    <text evidence="1">The sequence shown here is derived from an EMBL/GenBank/DDBJ whole genome shotgun (WGS) entry which is preliminary data.</text>
</comment>
<keyword evidence="2" id="KW-1185">Reference proteome</keyword>
<gene>
    <name evidence="1" type="ORF">G7Y89_g15344</name>
</gene>
<evidence type="ECO:0000313" key="1">
    <source>
        <dbReference type="EMBL" id="KAF4614394.1"/>
    </source>
</evidence>
<dbReference type="OrthoDB" id="2099276at2759"/>
<accession>A0A8H4QP33</accession>
<evidence type="ECO:0000313" key="2">
    <source>
        <dbReference type="Proteomes" id="UP000566819"/>
    </source>
</evidence>
<dbReference type="Proteomes" id="UP000566819">
    <property type="component" value="Unassembled WGS sequence"/>
</dbReference>
<dbReference type="PANTHER" id="PTHR42085">
    <property type="entry name" value="F-BOX DOMAIN-CONTAINING PROTEIN"/>
    <property type="match status" value="1"/>
</dbReference>
<sequence length="558" mass="64596">MSQQRIPLFFPYTSKKTSSPTTEPPFLSLPRKLRLKIYQHAGLISENIIHLNNWNPSRRRFKDPRMWESGHDPRYWDPWGSAWLTRSAPLPTNLLPVCKSIHGELLTVLYGSNRFVISRKLSPPRGGLKMLEHLRDTTLRELRFLTIRVNVSSCENFCCGSRGYKCGNSIQPCPSPISHDTPLNHESDTDQLVISQWHRICTQLARSISPGKLALYVICDCADITTAQMVIKPLLSLPALRDCGIRLAMHADEEISDLAKDTELQLRILEFTSLINYTVTCEQKRMDYGVRCRKMGSIAESNNYNNDDVIYVDNRPLLQCFCGYAHSAFTFRCDCKDRIFPSSIFLVSRQFREAAMRVFYGQNKFVVSMEGFIPKIPVSQRLLDGENIEETVNDPPEVSIVPGLADFPHSSIKYLTKLQLKFAWHELEYLQPNSTGWKHWLDTIGLLSRVANLAVLTIELNFNERFYPDIWMKKPTFDLEYEGNMLKTYETFIRPMSVLHGMKRLFVYLNWDTSYECLYDGREEHEAILEEIVMGESYDAWEHGKAFQHPGRLEDYLY</sequence>
<protein>
    <submittedName>
        <fullName evidence="1">Uncharacterized protein</fullName>
    </submittedName>
</protein>
<dbReference type="AlphaFoldDB" id="A0A8H4QP33"/>